<organism evidence="1 2">
    <name type="scientific">Deinococcus cellulosilyticus (strain DSM 18568 / NBRC 106333 / KACC 11606 / 5516J-15)</name>
    <dbReference type="NCBI Taxonomy" id="1223518"/>
    <lineage>
        <taxon>Bacteria</taxon>
        <taxon>Thermotogati</taxon>
        <taxon>Deinococcota</taxon>
        <taxon>Deinococci</taxon>
        <taxon>Deinococcales</taxon>
        <taxon>Deinococcaceae</taxon>
        <taxon>Deinococcus</taxon>
    </lineage>
</organism>
<keyword evidence="2" id="KW-1185">Reference proteome</keyword>
<dbReference type="AlphaFoldDB" id="A0A511MW63"/>
<dbReference type="Proteomes" id="UP000321306">
    <property type="component" value="Unassembled WGS sequence"/>
</dbReference>
<dbReference type="Gene3D" id="3.30.460.10">
    <property type="entry name" value="Beta Polymerase, domain 2"/>
    <property type="match status" value="1"/>
</dbReference>
<comment type="caution">
    <text evidence="1">The sequence shown here is derived from an EMBL/GenBank/DDBJ whole genome shotgun (WGS) entry which is preliminary data.</text>
</comment>
<name>A0A511MW63_DEIC1</name>
<proteinExistence type="predicted"/>
<accession>A0A511MW63</accession>
<dbReference type="EMBL" id="BJXB01000001">
    <property type="protein sequence ID" value="GEM44641.1"/>
    <property type="molecule type" value="Genomic_DNA"/>
</dbReference>
<dbReference type="Gene3D" id="1.20.120.330">
    <property type="entry name" value="Nucleotidyltransferases domain 2"/>
    <property type="match status" value="1"/>
</dbReference>
<evidence type="ECO:0000313" key="2">
    <source>
        <dbReference type="Proteomes" id="UP000321306"/>
    </source>
</evidence>
<dbReference type="InterPro" id="IPR043519">
    <property type="entry name" value="NT_sf"/>
</dbReference>
<gene>
    <name evidence="1" type="ORF">DC3_02760</name>
</gene>
<dbReference type="OrthoDB" id="9791330at2"/>
<protein>
    <recommendedName>
        <fullName evidence="3">Polymerase nucleotidyl transferase domain-containing protein</fullName>
    </recommendedName>
</protein>
<dbReference type="CDD" id="cd05403">
    <property type="entry name" value="NT_KNTase_like"/>
    <property type="match status" value="1"/>
</dbReference>
<reference evidence="1 2" key="1">
    <citation type="submission" date="2019-07" db="EMBL/GenBank/DDBJ databases">
        <title>Whole genome shotgun sequence of Deinococcus cellulosilyticus NBRC 106333.</title>
        <authorList>
            <person name="Hosoyama A."/>
            <person name="Uohara A."/>
            <person name="Ohji S."/>
            <person name="Ichikawa N."/>
        </authorList>
    </citation>
    <scope>NUCLEOTIDE SEQUENCE [LARGE SCALE GENOMIC DNA]</scope>
    <source>
        <strain evidence="1 2">NBRC 106333</strain>
    </source>
</reference>
<evidence type="ECO:0000313" key="1">
    <source>
        <dbReference type="EMBL" id="GEM44641.1"/>
    </source>
</evidence>
<dbReference type="RefSeq" id="WP_146881784.1">
    <property type="nucleotide sequence ID" value="NZ_BJXB01000001.1"/>
</dbReference>
<evidence type="ECO:0008006" key="3">
    <source>
        <dbReference type="Google" id="ProtNLM"/>
    </source>
</evidence>
<sequence length="367" mass="42237">MLNVFEVADVLVQHIRQTCAEDIALVAYYGSYAQGTATLRSDLDFFFIPATEKGYRQSFQFVVEDIAFDFWPISWERADKMARFEEGFTTLIADSVVIHVRSEHDHQRFLKLREQIAERQQPDSGHPFEALARQHIKQVFEPLYQLRQQAEKENLAGCVDAAAQILSVVLQTLALLNRTYFRRGWGKNLDQVRAFVQKPGDLEVQITRIMEATQPQEVQEHCEGLVQDTLDLLIRAHPAKQKGCPDPSRVTGWFEEACGVLDKLLTACEMGDHQTLFFYLAHIQQETFQMLGALHLGEWKADLGRGLYRELQFPDLMPHLIQRDFYGLHHGIENLKKQLEQHLVQSGVTVHRFPGIRALQEALKLRT</sequence>
<dbReference type="SUPFAM" id="SSF81301">
    <property type="entry name" value="Nucleotidyltransferase"/>
    <property type="match status" value="1"/>
</dbReference>